<organism evidence="1 2">
    <name type="scientific">Mycobacterium ulcerans str. Harvey</name>
    <dbReference type="NCBI Taxonomy" id="1299332"/>
    <lineage>
        <taxon>Bacteria</taxon>
        <taxon>Bacillati</taxon>
        <taxon>Actinomycetota</taxon>
        <taxon>Actinomycetes</taxon>
        <taxon>Mycobacteriales</taxon>
        <taxon>Mycobacteriaceae</taxon>
        <taxon>Mycobacterium</taxon>
        <taxon>Mycobacterium ulcerans group</taxon>
    </lineage>
</organism>
<reference evidence="1 2" key="1">
    <citation type="submission" date="2014-01" db="EMBL/GenBank/DDBJ databases">
        <authorList>
            <person name="Dobos K."/>
            <person name="Lenaerts A."/>
            <person name="Ordway D."/>
            <person name="DeGroote M.A."/>
            <person name="Parker T."/>
            <person name="Sizemore C."/>
            <person name="Tallon L.J."/>
            <person name="Sadzewicz L.K."/>
            <person name="Sengamalay N."/>
            <person name="Fraser C.M."/>
            <person name="Hine E."/>
            <person name="Shefchek K.A."/>
            <person name="Das S.P."/>
            <person name="Tettelin H."/>
        </authorList>
    </citation>
    <scope>NUCLEOTIDE SEQUENCE [LARGE SCALE GENOMIC DNA]</scope>
    <source>
        <strain evidence="1 2">Harvey</strain>
    </source>
</reference>
<keyword evidence="2" id="KW-1185">Reference proteome</keyword>
<sequence length="42" mass="4418">MTVMTAMAMIGQKDMYQPFTMETSGPITAAATAAPMPPHMTG</sequence>
<accession>A0ABN0R2A4</accession>
<protein>
    <submittedName>
        <fullName evidence="1">Uncharacterized protein</fullName>
    </submittedName>
</protein>
<proteinExistence type="predicted"/>
<evidence type="ECO:0000313" key="1">
    <source>
        <dbReference type="EMBL" id="EUA90969.1"/>
    </source>
</evidence>
<gene>
    <name evidence="1" type="ORF">I551_2500</name>
</gene>
<dbReference type="Proteomes" id="UP000020681">
    <property type="component" value="Unassembled WGS sequence"/>
</dbReference>
<dbReference type="EMBL" id="JAOL01000097">
    <property type="protein sequence ID" value="EUA90969.1"/>
    <property type="molecule type" value="Genomic_DNA"/>
</dbReference>
<evidence type="ECO:0000313" key="2">
    <source>
        <dbReference type="Proteomes" id="UP000020681"/>
    </source>
</evidence>
<comment type="caution">
    <text evidence="1">The sequence shown here is derived from an EMBL/GenBank/DDBJ whole genome shotgun (WGS) entry which is preliminary data.</text>
</comment>
<name>A0ABN0R2A4_MYCUL</name>